<evidence type="ECO:0008006" key="3">
    <source>
        <dbReference type="Google" id="ProtNLM"/>
    </source>
</evidence>
<protein>
    <recommendedName>
        <fullName evidence="3">Carboxypeptidase regulatory-like domain-containing protein</fullName>
    </recommendedName>
</protein>
<name>A0A418PPX4_9BACT</name>
<dbReference type="EMBL" id="QXML01000007">
    <property type="protein sequence ID" value="RIW14130.1"/>
    <property type="molecule type" value="Genomic_DNA"/>
</dbReference>
<evidence type="ECO:0000313" key="1">
    <source>
        <dbReference type="EMBL" id="RIW14130.1"/>
    </source>
</evidence>
<organism evidence="1 2">
    <name type="scientific">Algoriphagus lacus</name>
    <dbReference type="NCBI Taxonomy" id="2056311"/>
    <lineage>
        <taxon>Bacteria</taxon>
        <taxon>Pseudomonadati</taxon>
        <taxon>Bacteroidota</taxon>
        <taxon>Cytophagia</taxon>
        <taxon>Cytophagales</taxon>
        <taxon>Cyclobacteriaceae</taxon>
        <taxon>Algoriphagus</taxon>
    </lineage>
</organism>
<evidence type="ECO:0000313" key="2">
    <source>
        <dbReference type="Proteomes" id="UP000283522"/>
    </source>
</evidence>
<proteinExistence type="predicted"/>
<dbReference type="Proteomes" id="UP000283522">
    <property type="component" value="Unassembled WGS sequence"/>
</dbReference>
<sequence length="138" mass="15564">MNQNYNFLKKALQLFCLLLIQSCGPEDPTIFSGEVVDTATDREIPGVTLLVSVYEKAPFLTLPGIIREDTLDTDSQGKFRLLVPFSEQYSRFTISVLKEVATDTYEFVNGKDCSPYDCSSFRAGNIYKFKLKIPLDSL</sequence>
<accession>A0A418PPX4</accession>
<reference evidence="1 2" key="1">
    <citation type="submission" date="2018-09" db="EMBL/GenBank/DDBJ databases">
        <authorList>
            <person name="Wang X."/>
            <person name="Du Z."/>
        </authorList>
    </citation>
    <scope>NUCLEOTIDE SEQUENCE [LARGE SCALE GENOMIC DNA]</scope>
    <source>
        <strain evidence="1 2">N3</strain>
    </source>
</reference>
<dbReference type="OrthoDB" id="826117at2"/>
<gene>
    <name evidence="1" type="ORF">D0X99_15120</name>
</gene>
<comment type="caution">
    <text evidence="1">The sequence shown here is derived from an EMBL/GenBank/DDBJ whole genome shotgun (WGS) entry which is preliminary data.</text>
</comment>
<dbReference type="AlphaFoldDB" id="A0A418PPX4"/>
<dbReference type="RefSeq" id="WP_119478673.1">
    <property type="nucleotide sequence ID" value="NZ_QXML01000007.1"/>
</dbReference>
<keyword evidence="2" id="KW-1185">Reference proteome</keyword>